<comment type="caution">
    <text evidence="5">The sequence shown here is derived from an EMBL/GenBank/DDBJ whole genome shotgun (WGS) entry which is preliminary data.</text>
</comment>
<evidence type="ECO:0000256" key="1">
    <source>
        <dbReference type="ARBA" id="ARBA00001554"/>
    </source>
</evidence>
<dbReference type="GO" id="GO:0006729">
    <property type="term" value="P:tetrahydrobiopterin biosynthetic process"/>
    <property type="evidence" value="ECO:0007669"/>
    <property type="project" value="InterPro"/>
</dbReference>
<dbReference type="EMBL" id="BARS01003053">
    <property type="protein sequence ID" value="GAF76847.1"/>
    <property type="molecule type" value="Genomic_DNA"/>
</dbReference>
<dbReference type="Pfam" id="PF01329">
    <property type="entry name" value="Pterin_4a"/>
    <property type="match status" value="1"/>
</dbReference>
<dbReference type="PANTHER" id="PTHR12599">
    <property type="entry name" value="PTERIN-4-ALPHA-CARBINOLAMINE DEHYDRATASE"/>
    <property type="match status" value="1"/>
</dbReference>
<keyword evidence="4" id="KW-0456">Lyase</keyword>
<dbReference type="Gene3D" id="3.30.1360.20">
    <property type="entry name" value="Transcriptional coactivator/pterin dehydratase"/>
    <property type="match status" value="1"/>
</dbReference>
<accession>X0SLS3</accession>
<sequence length="120" mass="13388">MEAMSCDQLTQKNCLPCEGGVEPYTREQAIAQLEKLEGWELTPDGQRIRKDWTTKNFMAGIDFFNKVAEVAEEDGHHPDLHIAGYRNVSVELWTHAIGGLSENDFILAAKIDQVPVACKG</sequence>
<dbReference type="InterPro" id="IPR036428">
    <property type="entry name" value="PCD_sf"/>
</dbReference>
<dbReference type="PANTHER" id="PTHR12599:SF0">
    <property type="entry name" value="PTERIN-4-ALPHA-CARBINOLAMINE DEHYDRATASE"/>
    <property type="match status" value="1"/>
</dbReference>
<evidence type="ECO:0000256" key="2">
    <source>
        <dbReference type="ARBA" id="ARBA00006472"/>
    </source>
</evidence>
<comment type="catalytic activity">
    <reaction evidence="1">
        <text>(4aS,6R)-4a-hydroxy-L-erythro-5,6,7,8-tetrahydrobiopterin = (6R)-L-erythro-6,7-dihydrobiopterin + H2O</text>
        <dbReference type="Rhea" id="RHEA:11920"/>
        <dbReference type="ChEBI" id="CHEBI:15377"/>
        <dbReference type="ChEBI" id="CHEBI:15642"/>
        <dbReference type="ChEBI" id="CHEBI:43120"/>
        <dbReference type="EC" id="4.2.1.96"/>
    </reaction>
</comment>
<protein>
    <recommendedName>
        <fullName evidence="3">4a-hydroxytetrahydrobiopterin dehydratase</fullName>
        <ecNumber evidence="3">4.2.1.96</ecNumber>
    </recommendedName>
</protein>
<dbReference type="CDD" id="cd00913">
    <property type="entry name" value="PCD_DCoH_subfamily_a"/>
    <property type="match status" value="1"/>
</dbReference>
<evidence type="ECO:0000256" key="3">
    <source>
        <dbReference type="ARBA" id="ARBA00013252"/>
    </source>
</evidence>
<dbReference type="InterPro" id="IPR001533">
    <property type="entry name" value="Pterin_deHydtase"/>
</dbReference>
<dbReference type="NCBIfam" id="NF002017">
    <property type="entry name" value="PRK00823.1-2"/>
    <property type="match status" value="1"/>
</dbReference>
<evidence type="ECO:0000256" key="4">
    <source>
        <dbReference type="ARBA" id="ARBA00023239"/>
    </source>
</evidence>
<gene>
    <name evidence="5" type="ORF">S01H1_05881</name>
</gene>
<comment type="similarity">
    <text evidence="2">Belongs to the pterin-4-alpha-carbinolamine dehydratase family.</text>
</comment>
<name>X0SLS3_9ZZZZ</name>
<dbReference type="HAMAP" id="MF_00434">
    <property type="entry name" value="Pterin_4_alpha"/>
    <property type="match status" value="1"/>
</dbReference>
<dbReference type="SUPFAM" id="SSF55248">
    <property type="entry name" value="PCD-like"/>
    <property type="match status" value="1"/>
</dbReference>
<reference evidence="5" key="1">
    <citation type="journal article" date="2014" name="Front. Microbiol.">
        <title>High frequency of phylogenetically diverse reductive dehalogenase-homologous genes in deep subseafloor sedimentary metagenomes.</title>
        <authorList>
            <person name="Kawai M."/>
            <person name="Futagami T."/>
            <person name="Toyoda A."/>
            <person name="Takaki Y."/>
            <person name="Nishi S."/>
            <person name="Hori S."/>
            <person name="Arai W."/>
            <person name="Tsubouchi T."/>
            <person name="Morono Y."/>
            <person name="Uchiyama I."/>
            <person name="Ito T."/>
            <person name="Fujiyama A."/>
            <person name="Inagaki F."/>
            <person name="Takami H."/>
        </authorList>
    </citation>
    <scope>NUCLEOTIDE SEQUENCE</scope>
    <source>
        <strain evidence="5">Expedition CK06-06</strain>
    </source>
</reference>
<proteinExistence type="inferred from homology"/>
<organism evidence="5">
    <name type="scientific">marine sediment metagenome</name>
    <dbReference type="NCBI Taxonomy" id="412755"/>
    <lineage>
        <taxon>unclassified sequences</taxon>
        <taxon>metagenomes</taxon>
        <taxon>ecological metagenomes</taxon>
    </lineage>
</organism>
<evidence type="ECO:0000313" key="5">
    <source>
        <dbReference type="EMBL" id="GAF76847.1"/>
    </source>
</evidence>
<dbReference type="AlphaFoldDB" id="X0SLS3"/>
<dbReference type="GO" id="GO:0008124">
    <property type="term" value="F:4-alpha-hydroxytetrahydrobiopterin dehydratase activity"/>
    <property type="evidence" value="ECO:0007669"/>
    <property type="project" value="UniProtKB-EC"/>
</dbReference>
<dbReference type="EC" id="4.2.1.96" evidence="3"/>